<evidence type="ECO:0000259" key="10">
    <source>
        <dbReference type="PROSITE" id="PS51285"/>
    </source>
</evidence>
<evidence type="ECO:0000256" key="5">
    <source>
        <dbReference type="ARBA" id="ARBA00022777"/>
    </source>
</evidence>
<dbReference type="PROSITE" id="PS50011">
    <property type="entry name" value="PROTEIN_KINASE_DOM"/>
    <property type="match status" value="1"/>
</dbReference>
<reference evidence="11" key="1">
    <citation type="submission" date="2021-12" db="EMBL/GenBank/DDBJ databases">
        <title>Prjna785345.</title>
        <authorList>
            <person name="Rujirawat T."/>
            <person name="Krajaejun T."/>
        </authorList>
    </citation>
    <scope>NUCLEOTIDE SEQUENCE</scope>
    <source>
        <strain evidence="11">Pi057C3</strain>
    </source>
</reference>
<feature type="compositionally biased region" description="Basic and acidic residues" evidence="8">
    <location>
        <begin position="172"/>
        <end position="187"/>
    </location>
</feature>
<sequence>MERSSFLGARGQRLDADHACSSAKHFFHGVDLSAQPYLTKRGRKTGRVVKRIFVILDDYVFYFDSASAKDPCGVLSLQNAEFLVHTYATHERLSNVCVELFFRERLWGSLILHFHQSEPSKAAELEKILTAAGARPRLSPTAADATASTRPSRRMIGHIESADKQSFLPKQSLDDNEHRAMADDGAGGEKTRVVCRSRWGRRSSLIKLEMARHDERGGSRARHAMSFSGRDAFCITLDGGDVVAEEDVSVELCHDLCTNGVVENKSHNVFHMMTPMWPWERSSRRGSRHQSFTITLEGDTLPRVRFASALAQSTSPNGGSTVSTLEISGSGLRELVSSLQGSKGRALSFPLALEAGGAAAPLALKSSGRQASRVLSVGSTHHTVALRPPSPNRVSHGSVFLSQSNLHMSTALSPVAASLAPSGQSAPSPEAKPQDVALVQAISLAESYSGSCHLKKYEPLKMIGCGGFGHVMVARHRATGQLVAIKTLSKKALASQNQVQHSKAERHVLTLCRHHPFIIQIHAAFQTIEHLHLVLDYCPGGELFFHLSQVGRFKEHQAAFYAAEVLLALEHLHRNNIIYRDLKPENVLLDQVGHVRLADFGLSKIGVDDWSLAMTFCGSIEYLAPEVIALGEPTVAAALSSGAAPSRKGYGKAADFWALGCLLFELLTGDPPFYSGNNRPQLYSRIMRCNVEFPSYLSPDAKSLIQGLLTVDPTERLGSRKRGHAAIKEHAFFAKYVDWDRLLTRSVRPPFQPRQEAFVNFDHQFTSMPVGVIDKMAQFPRQIPMDYQLFDNYNWEPSPTSA</sequence>
<evidence type="ECO:0000256" key="8">
    <source>
        <dbReference type="SAM" id="MobiDB-lite"/>
    </source>
</evidence>
<feature type="region of interest" description="Disordered" evidence="8">
    <location>
        <begin position="167"/>
        <end position="187"/>
    </location>
</feature>
<comment type="caution">
    <text evidence="11">The sequence shown here is derived from an EMBL/GenBank/DDBJ whole genome shotgun (WGS) entry which is preliminary data.</text>
</comment>
<name>A0AAD5LN58_PYTIN</name>
<dbReference type="SUPFAM" id="SSF56112">
    <property type="entry name" value="Protein kinase-like (PK-like)"/>
    <property type="match status" value="1"/>
</dbReference>
<evidence type="ECO:0000256" key="6">
    <source>
        <dbReference type="ARBA" id="ARBA00022840"/>
    </source>
</evidence>
<dbReference type="CDD" id="cd05123">
    <property type="entry name" value="STKc_AGC"/>
    <property type="match status" value="1"/>
</dbReference>
<organism evidence="11 12">
    <name type="scientific">Pythium insidiosum</name>
    <name type="common">Pythiosis disease agent</name>
    <dbReference type="NCBI Taxonomy" id="114742"/>
    <lineage>
        <taxon>Eukaryota</taxon>
        <taxon>Sar</taxon>
        <taxon>Stramenopiles</taxon>
        <taxon>Oomycota</taxon>
        <taxon>Peronosporomycetes</taxon>
        <taxon>Pythiales</taxon>
        <taxon>Pythiaceae</taxon>
        <taxon>Pythium</taxon>
    </lineage>
</organism>
<evidence type="ECO:0000313" key="12">
    <source>
        <dbReference type="Proteomes" id="UP001209570"/>
    </source>
</evidence>
<evidence type="ECO:0000313" key="11">
    <source>
        <dbReference type="EMBL" id="KAJ0404472.1"/>
    </source>
</evidence>
<dbReference type="InterPro" id="IPR045270">
    <property type="entry name" value="STKc_AGC"/>
</dbReference>
<dbReference type="Gene3D" id="1.10.510.10">
    <property type="entry name" value="Transferase(Phosphotransferase) domain 1"/>
    <property type="match status" value="1"/>
</dbReference>
<dbReference type="InterPro" id="IPR011009">
    <property type="entry name" value="Kinase-like_dom_sf"/>
</dbReference>
<keyword evidence="2" id="KW-0597">Phosphoprotein</keyword>
<accession>A0AAD5LN58</accession>
<dbReference type="Pfam" id="PF00069">
    <property type="entry name" value="Pkinase"/>
    <property type="match status" value="1"/>
</dbReference>
<feature type="domain" description="AGC-kinase C-terminal" evidence="10">
    <location>
        <begin position="735"/>
        <end position="802"/>
    </location>
</feature>
<proteinExistence type="predicted"/>
<dbReference type="PROSITE" id="PS00108">
    <property type="entry name" value="PROTEIN_KINASE_ST"/>
    <property type="match status" value="1"/>
</dbReference>
<evidence type="ECO:0000256" key="2">
    <source>
        <dbReference type="ARBA" id="ARBA00022553"/>
    </source>
</evidence>
<dbReference type="GO" id="GO:0005524">
    <property type="term" value="F:ATP binding"/>
    <property type="evidence" value="ECO:0007669"/>
    <property type="project" value="UniProtKB-UniRule"/>
</dbReference>
<dbReference type="InterPro" id="IPR017441">
    <property type="entry name" value="Protein_kinase_ATP_BS"/>
</dbReference>
<evidence type="ECO:0000256" key="3">
    <source>
        <dbReference type="ARBA" id="ARBA00022679"/>
    </source>
</evidence>
<dbReference type="Proteomes" id="UP001209570">
    <property type="component" value="Unassembled WGS sequence"/>
</dbReference>
<gene>
    <name evidence="11" type="ORF">P43SY_008792</name>
</gene>
<dbReference type="Gene3D" id="2.30.29.30">
    <property type="entry name" value="Pleckstrin-homology domain (PH domain)/Phosphotyrosine-binding domain (PTB)"/>
    <property type="match status" value="1"/>
</dbReference>
<evidence type="ECO:0000256" key="7">
    <source>
        <dbReference type="PROSITE-ProRule" id="PRU10141"/>
    </source>
</evidence>
<protein>
    <recommendedName>
        <fullName evidence="13">AGC protein kinase</fullName>
    </recommendedName>
</protein>
<dbReference type="SMART" id="SM00220">
    <property type="entry name" value="S_TKc"/>
    <property type="match status" value="1"/>
</dbReference>
<feature type="binding site" evidence="7">
    <location>
        <position position="486"/>
    </location>
    <ligand>
        <name>ATP</name>
        <dbReference type="ChEBI" id="CHEBI:30616"/>
    </ligand>
</feature>
<keyword evidence="3" id="KW-0808">Transferase</keyword>
<dbReference type="SUPFAM" id="SSF50729">
    <property type="entry name" value="PH domain-like"/>
    <property type="match status" value="1"/>
</dbReference>
<dbReference type="InterPro" id="IPR000961">
    <property type="entry name" value="AGC-kinase_C"/>
</dbReference>
<dbReference type="FunFam" id="1.10.510.10:FF:000465">
    <property type="entry name" value="Non-specific serine/threonine protein kinase"/>
    <property type="match status" value="1"/>
</dbReference>
<dbReference type="InterPro" id="IPR000719">
    <property type="entry name" value="Prot_kinase_dom"/>
</dbReference>
<keyword evidence="1" id="KW-0723">Serine/threonine-protein kinase</keyword>
<keyword evidence="12" id="KW-1185">Reference proteome</keyword>
<dbReference type="EMBL" id="JAKCXM010000062">
    <property type="protein sequence ID" value="KAJ0404472.1"/>
    <property type="molecule type" value="Genomic_DNA"/>
</dbReference>
<dbReference type="PANTHER" id="PTHR24351">
    <property type="entry name" value="RIBOSOMAL PROTEIN S6 KINASE"/>
    <property type="match status" value="1"/>
</dbReference>
<evidence type="ECO:0000256" key="1">
    <source>
        <dbReference type="ARBA" id="ARBA00022527"/>
    </source>
</evidence>
<dbReference type="PROSITE" id="PS00107">
    <property type="entry name" value="PROTEIN_KINASE_ATP"/>
    <property type="match status" value="1"/>
</dbReference>
<evidence type="ECO:0000256" key="4">
    <source>
        <dbReference type="ARBA" id="ARBA00022741"/>
    </source>
</evidence>
<feature type="domain" description="Protein kinase" evidence="9">
    <location>
        <begin position="457"/>
        <end position="733"/>
    </location>
</feature>
<dbReference type="PROSITE" id="PS51285">
    <property type="entry name" value="AGC_KINASE_CTER"/>
    <property type="match status" value="1"/>
</dbReference>
<keyword evidence="6 7" id="KW-0067">ATP-binding</keyword>
<evidence type="ECO:0000259" key="9">
    <source>
        <dbReference type="PROSITE" id="PS50011"/>
    </source>
</evidence>
<evidence type="ECO:0008006" key="13">
    <source>
        <dbReference type="Google" id="ProtNLM"/>
    </source>
</evidence>
<dbReference type="FunFam" id="3.30.200.20:FF:000042">
    <property type="entry name" value="Aurora kinase A"/>
    <property type="match status" value="1"/>
</dbReference>
<keyword evidence="5" id="KW-0418">Kinase</keyword>
<keyword evidence="4 7" id="KW-0547">Nucleotide-binding</keyword>
<dbReference type="InterPro" id="IPR011993">
    <property type="entry name" value="PH-like_dom_sf"/>
</dbReference>
<dbReference type="Gene3D" id="3.30.200.20">
    <property type="entry name" value="Phosphorylase Kinase, domain 1"/>
    <property type="match status" value="1"/>
</dbReference>
<dbReference type="AlphaFoldDB" id="A0AAD5LN58"/>
<dbReference type="GO" id="GO:0004674">
    <property type="term" value="F:protein serine/threonine kinase activity"/>
    <property type="evidence" value="ECO:0007669"/>
    <property type="project" value="UniProtKB-KW"/>
</dbReference>
<dbReference type="InterPro" id="IPR008271">
    <property type="entry name" value="Ser/Thr_kinase_AS"/>
</dbReference>